<proteinExistence type="predicted"/>
<evidence type="ECO:0000313" key="2">
    <source>
        <dbReference type="EMBL" id="PEN13326.1"/>
    </source>
</evidence>
<dbReference type="InterPro" id="IPR027843">
    <property type="entry name" value="DUF4440"/>
</dbReference>
<dbReference type="Pfam" id="PF14534">
    <property type="entry name" value="DUF4440"/>
    <property type="match status" value="1"/>
</dbReference>
<dbReference type="OrthoDB" id="9814425at2"/>
<protein>
    <submittedName>
        <fullName evidence="2">DUF4440 domain-containing protein</fullName>
    </submittedName>
</protein>
<dbReference type="InterPro" id="IPR011944">
    <property type="entry name" value="Steroid_delta5-4_isomerase"/>
</dbReference>
<keyword evidence="3" id="KW-1185">Reference proteome</keyword>
<dbReference type="NCBIfam" id="TIGR02246">
    <property type="entry name" value="SgcJ/EcaC family oxidoreductase"/>
    <property type="match status" value="1"/>
</dbReference>
<dbReference type="SUPFAM" id="SSF54427">
    <property type="entry name" value="NTF2-like"/>
    <property type="match status" value="1"/>
</dbReference>
<feature type="domain" description="DUF4440" evidence="1">
    <location>
        <begin position="36"/>
        <end position="133"/>
    </location>
</feature>
<name>A0A2A8CXE6_9BACT</name>
<dbReference type="Gene3D" id="3.10.450.50">
    <property type="match status" value="1"/>
</dbReference>
<evidence type="ECO:0000313" key="3">
    <source>
        <dbReference type="Proteomes" id="UP000220102"/>
    </source>
</evidence>
<comment type="caution">
    <text evidence="2">The sequence shown here is derived from an EMBL/GenBank/DDBJ whole genome shotgun (WGS) entry which is preliminary data.</text>
</comment>
<dbReference type="Proteomes" id="UP000220102">
    <property type="component" value="Unassembled WGS sequence"/>
</dbReference>
<dbReference type="InterPro" id="IPR032710">
    <property type="entry name" value="NTF2-like_dom_sf"/>
</dbReference>
<dbReference type="AlphaFoldDB" id="A0A2A8CXE6"/>
<reference evidence="2 3" key="1">
    <citation type="submission" date="2017-10" db="EMBL/GenBank/DDBJ databases">
        <title>Draft genome of Longibacter Salinarum.</title>
        <authorList>
            <person name="Goh K.M."/>
            <person name="Shamsir M.S."/>
            <person name="Lim S.W."/>
        </authorList>
    </citation>
    <scope>NUCLEOTIDE SEQUENCE [LARGE SCALE GENOMIC DNA]</scope>
    <source>
        <strain evidence="2 3">KCTC 52045</strain>
    </source>
</reference>
<evidence type="ECO:0000259" key="1">
    <source>
        <dbReference type="Pfam" id="PF14534"/>
    </source>
</evidence>
<sequence length="142" mass="15722">MLCSLISVSTAFSQEADSSATNQHASITLPPEFDRVLRDYEQAWRNHDAQALAVLFTEDGFVLRPGHPPVRGREAIEEAYRESGGRLHLRALSYEESGSVAYIVGGYTSTPKWPDAGKFILTLERGPDGRWLIAADMDNGNR</sequence>
<accession>A0A2A8CXE6</accession>
<organism evidence="2 3">
    <name type="scientific">Longibacter salinarum</name>
    <dbReference type="NCBI Taxonomy" id="1850348"/>
    <lineage>
        <taxon>Bacteria</taxon>
        <taxon>Pseudomonadati</taxon>
        <taxon>Rhodothermota</taxon>
        <taxon>Rhodothermia</taxon>
        <taxon>Rhodothermales</taxon>
        <taxon>Salisaetaceae</taxon>
        <taxon>Longibacter</taxon>
    </lineage>
</organism>
<gene>
    <name evidence="2" type="ORF">CRI94_11085</name>
</gene>
<dbReference type="EMBL" id="PDEQ01000005">
    <property type="protein sequence ID" value="PEN13326.1"/>
    <property type="molecule type" value="Genomic_DNA"/>
</dbReference>